<proteinExistence type="inferred from homology"/>
<dbReference type="InterPro" id="IPR036398">
    <property type="entry name" value="CA_dom_sf"/>
</dbReference>
<dbReference type="GO" id="GO:0004089">
    <property type="term" value="F:carbonate dehydratase activity"/>
    <property type="evidence" value="ECO:0007669"/>
    <property type="project" value="UniProtKB-UniRule"/>
</dbReference>
<keyword evidence="3 7" id="KW-0479">Metal-binding</keyword>
<feature type="signal peptide" evidence="7">
    <location>
        <begin position="1"/>
        <end position="23"/>
    </location>
</feature>
<keyword evidence="7" id="KW-0732">Signal</keyword>
<dbReference type="Pfam" id="PF00194">
    <property type="entry name" value="Carb_anhydrase"/>
    <property type="match status" value="1"/>
</dbReference>
<feature type="domain" description="Alpha-carbonic anhydrase" evidence="8">
    <location>
        <begin position="27"/>
        <end position="290"/>
    </location>
</feature>
<dbReference type="Gene3D" id="3.10.200.10">
    <property type="entry name" value="Alpha carbonic anhydrase"/>
    <property type="match status" value="1"/>
</dbReference>
<dbReference type="AlphaFoldDB" id="A0A8T1S4E6"/>
<sequence>MNPTWVQHLLVLGTLLGAGYTSADTAGSWCYEDPKCGPETWAALPQGHCNGTRKSPINIITPAAVHNPHLGVVSLAGYGDAGKLTSMENKGTTVYVHLADGLRLSAQGLPATYTAKSFHLHWGQGAAQPGSEHLINYKSFSMELHIVHTKNNLSMTDALKDPEGIAVLAFFLQATAHARPSHYWDSFTQHLKKVALKGEDTDLDGSFSLRELLGSVDLTRYYRYHGSLTTPNCDEVVVWTVFPDPILVPPGVVSAFPSILSSTDSDTGPRLQNNYRPLQSLGDRQVQASAALRVAPSSSSTPRPAALIPMLISTAAIAWHL</sequence>
<keyword evidence="10" id="KW-1185">Reference proteome</keyword>
<keyword evidence="5" id="KW-0325">Glycoprotein</keyword>
<dbReference type="SMART" id="SM01057">
    <property type="entry name" value="Carb_anhydrase"/>
    <property type="match status" value="1"/>
</dbReference>
<comment type="similarity">
    <text evidence="1 7">Belongs to the alpha-carbonic anhydrase family.</text>
</comment>
<comment type="cofactor">
    <cofactor evidence="7">
        <name>Zn(2+)</name>
        <dbReference type="ChEBI" id="CHEBI:29105"/>
    </cofactor>
</comment>
<keyword evidence="6 7" id="KW-0456">Lyase</keyword>
<evidence type="ECO:0000313" key="9">
    <source>
        <dbReference type="EMBL" id="KAG6923992.1"/>
    </source>
</evidence>
<dbReference type="EC" id="4.2.1.1" evidence="2 7"/>
<dbReference type="Proteomes" id="UP000765507">
    <property type="component" value="Unassembled WGS sequence"/>
</dbReference>
<gene>
    <name evidence="9" type="ORF">G0U57_018556</name>
</gene>
<dbReference type="PANTHER" id="PTHR18952:SF200">
    <property type="entry name" value="CARBONIC ANHYDRASE"/>
    <property type="match status" value="1"/>
</dbReference>
<dbReference type="FunFam" id="3.10.200.10:FF:000003">
    <property type="entry name" value="Carbonic anhydrase 12"/>
    <property type="match status" value="1"/>
</dbReference>
<evidence type="ECO:0000259" key="8">
    <source>
        <dbReference type="PROSITE" id="PS51144"/>
    </source>
</evidence>
<evidence type="ECO:0000256" key="3">
    <source>
        <dbReference type="ARBA" id="ARBA00022723"/>
    </source>
</evidence>
<dbReference type="PROSITE" id="PS00162">
    <property type="entry name" value="ALPHA_CA_1"/>
    <property type="match status" value="1"/>
</dbReference>
<dbReference type="SUPFAM" id="SSF51069">
    <property type="entry name" value="Carbonic anhydrase"/>
    <property type="match status" value="1"/>
</dbReference>
<protein>
    <recommendedName>
        <fullName evidence="2 7">Carbonic anhydrase</fullName>
        <ecNumber evidence="2 7">4.2.1.1</ecNumber>
    </recommendedName>
</protein>
<evidence type="ECO:0000256" key="7">
    <source>
        <dbReference type="RuleBase" id="RU367011"/>
    </source>
</evidence>
<feature type="chain" id="PRO_5035958834" description="Carbonic anhydrase" evidence="7">
    <location>
        <begin position="24"/>
        <end position="321"/>
    </location>
</feature>
<organism evidence="9 10">
    <name type="scientific">Chelydra serpentina</name>
    <name type="common">Snapping turtle</name>
    <name type="synonym">Testudo serpentina</name>
    <dbReference type="NCBI Taxonomy" id="8475"/>
    <lineage>
        <taxon>Eukaryota</taxon>
        <taxon>Metazoa</taxon>
        <taxon>Chordata</taxon>
        <taxon>Craniata</taxon>
        <taxon>Vertebrata</taxon>
        <taxon>Euteleostomi</taxon>
        <taxon>Archelosauria</taxon>
        <taxon>Testudinata</taxon>
        <taxon>Testudines</taxon>
        <taxon>Cryptodira</taxon>
        <taxon>Durocryptodira</taxon>
        <taxon>Americhelydia</taxon>
        <taxon>Chelydroidea</taxon>
        <taxon>Chelydridae</taxon>
        <taxon>Chelydra</taxon>
    </lineage>
</organism>
<evidence type="ECO:0000256" key="1">
    <source>
        <dbReference type="ARBA" id="ARBA00010718"/>
    </source>
</evidence>
<evidence type="ECO:0000256" key="6">
    <source>
        <dbReference type="ARBA" id="ARBA00023239"/>
    </source>
</evidence>
<dbReference type="InterPro" id="IPR023561">
    <property type="entry name" value="Carbonic_anhydrase_a-class"/>
</dbReference>
<evidence type="ECO:0000313" key="10">
    <source>
        <dbReference type="Proteomes" id="UP000765507"/>
    </source>
</evidence>
<comment type="caution">
    <text evidence="9">The sequence shown here is derived from an EMBL/GenBank/DDBJ whole genome shotgun (WGS) entry which is preliminary data.</text>
</comment>
<keyword evidence="4 7" id="KW-0862">Zinc</keyword>
<dbReference type="PANTHER" id="PTHR18952">
    <property type="entry name" value="CARBONIC ANHYDRASE"/>
    <property type="match status" value="1"/>
</dbReference>
<comment type="catalytic activity">
    <reaction evidence="7">
        <text>hydrogencarbonate + H(+) = CO2 + H2O</text>
        <dbReference type="Rhea" id="RHEA:10748"/>
        <dbReference type="ChEBI" id="CHEBI:15377"/>
        <dbReference type="ChEBI" id="CHEBI:15378"/>
        <dbReference type="ChEBI" id="CHEBI:16526"/>
        <dbReference type="ChEBI" id="CHEBI:17544"/>
        <dbReference type="EC" id="4.2.1.1"/>
    </reaction>
</comment>
<dbReference type="GO" id="GO:0005886">
    <property type="term" value="C:plasma membrane"/>
    <property type="evidence" value="ECO:0007669"/>
    <property type="project" value="TreeGrafter"/>
</dbReference>
<dbReference type="GO" id="GO:0008270">
    <property type="term" value="F:zinc ion binding"/>
    <property type="evidence" value="ECO:0007669"/>
    <property type="project" value="UniProtKB-UniRule"/>
</dbReference>
<evidence type="ECO:0000256" key="5">
    <source>
        <dbReference type="ARBA" id="ARBA00023180"/>
    </source>
</evidence>
<dbReference type="EMBL" id="JAHGAV010000694">
    <property type="protein sequence ID" value="KAG6923992.1"/>
    <property type="molecule type" value="Genomic_DNA"/>
</dbReference>
<dbReference type="OrthoDB" id="429145at2759"/>
<comment type="function">
    <text evidence="7">Reversible hydration of carbon dioxide.</text>
</comment>
<evidence type="ECO:0000256" key="2">
    <source>
        <dbReference type="ARBA" id="ARBA00012925"/>
    </source>
</evidence>
<accession>A0A8T1S4E6</accession>
<reference evidence="9 10" key="1">
    <citation type="journal article" date="2020" name="G3 (Bethesda)">
        <title>Draft Genome of the Common Snapping Turtle, Chelydra serpentina, a Model for Phenotypic Plasticity in Reptiles.</title>
        <authorList>
            <person name="Das D."/>
            <person name="Singh S.K."/>
            <person name="Bierstedt J."/>
            <person name="Erickson A."/>
            <person name="Galli G.L.J."/>
            <person name="Crossley D.A. 2nd"/>
            <person name="Rhen T."/>
        </authorList>
    </citation>
    <scope>NUCLEOTIDE SEQUENCE [LARGE SCALE GENOMIC DNA]</scope>
    <source>
        <strain evidence="9">KW</strain>
    </source>
</reference>
<dbReference type="PROSITE" id="PS51144">
    <property type="entry name" value="ALPHA_CA_2"/>
    <property type="match status" value="1"/>
</dbReference>
<name>A0A8T1S4E6_CHESE</name>
<evidence type="ECO:0000256" key="4">
    <source>
        <dbReference type="ARBA" id="ARBA00022833"/>
    </source>
</evidence>
<dbReference type="InterPro" id="IPR001148">
    <property type="entry name" value="CA_dom"/>
</dbReference>
<dbReference type="InterPro" id="IPR018338">
    <property type="entry name" value="Carbonic_anhydrase_a-class_CS"/>
</dbReference>